<dbReference type="PANTHER" id="PTHR43710:SF2">
    <property type="entry name" value="2-HYDROXYACYL-COA LYASE 1"/>
    <property type="match status" value="1"/>
</dbReference>
<reference evidence="16 17" key="1">
    <citation type="submission" date="2022-05" db="EMBL/GenBank/DDBJ databases">
        <authorList>
            <consortium name="Genoscope - CEA"/>
            <person name="William W."/>
        </authorList>
    </citation>
    <scope>NUCLEOTIDE SEQUENCE [LARGE SCALE GENOMIC DNA]</scope>
</reference>
<dbReference type="NCBIfam" id="NF006721">
    <property type="entry name" value="PRK09259.1"/>
    <property type="match status" value="1"/>
</dbReference>
<comment type="cofactor">
    <cofactor evidence="1">
        <name>thiamine diphosphate</name>
        <dbReference type="ChEBI" id="CHEBI:58937"/>
    </cofactor>
</comment>
<feature type="non-terminal residue" evidence="16">
    <location>
        <position position="1"/>
    </location>
</feature>
<dbReference type="InterPro" id="IPR029035">
    <property type="entry name" value="DHS-like_NAD/FAD-binding_dom"/>
</dbReference>
<sequence length="603" mass="65271">DTHSVYADTYCIADFEMAAASKKDVEGDAPNGASLLASALKTQGVEYMFGVVGIPVVEVAGAAQAEGIKYIGMRNEQAACYAASAIGYLTGRPGVCLVVSGPGLLHALGGMANAMSNCWPVLVIGGSCDVDQESMGAFQEFPQVEAARLYTKYSARPGSVGQIPFFVEKAVRTSLYGRPGACYLDLPGNMITETIAACKARSISRCPAPPKSLADPSEVEKAVKILTEAKKPLVIIGKGAAYGHAEKPLLEFVERCKLPFLPTPMGKGVISDEHPLSVAAARSRALSQADLIFLFGARLNWILHFGKPPRFKADVKIVQIDLHAEEMGNNIPAEVTLLGDVKSVTEQLNSTVMRAYGKTPSNLCGTASWRKELLEKSEANKKRNEELANESTVPMNYYQVYGQLKKHLPHDCIIVNEGANTMDIGRTMMPNQLPRKRLDAGTFGTMGVGIGFAIAAALLAESQTDASRTPRRVVCVQGDSAFGFSGMELETACRYNLPIVFVIVNNNGIYSGVDEKSWSECEVDPARGAPPTALRPNTHYERIIEAFGGKGYFAETPEELNTALTFAFEETKKVKKPVLINVMISPYADKKPQEFFWLTRSKM</sequence>
<name>A0ABN8P417_9CNID</name>
<evidence type="ECO:0000256" key="8">
    <source>
        <dbReference type="ARBA" id="ARBA00044454"/>
    </source>
</evidence>
<dbReference type="InterPro" id="IPR011766">
    <property type="entry name" value="TPP_enzyme_TPP-bd"/>
</dbReference>
<dbReference type="PANTHER" id="PTHR43710">
    <property type="entry name" value="2-HYDROXYACYL-COA LYASE"/>
    <property type="match status" value="1"/>
</dbReference>
<feature type="domain" description="Thiamine pyrophosphate enzyme central" evidence="13">
    <location>
        <begin position="219"/>
        <end position="348"/>
    </location>
</feature>
<evidence type="ECO:0000256" key="6">
    <source>
        <dbReference type="ARBA" id="ARBA00023239"/>
    </source>
</evidence>
<dbReference type="EC" id="4.1.2.63" evidence="9"/>
<evidence type="ECO:0000256" key="5">
    <source>
        <dbReference type="ARBA" id="ARBA00023052"/>
    </source>
</evidence>
<evidence type="ECO:0000259" key="13">
    <source>
        <dbReference type="Pfam" id="PF00205"/>
    </source>
</evidence>
<dbReference type="SUPFAM" id="SSF52467">
    <property type="entry name" value="DHS-like NAD/FAD-binding domain"/>
    <property type="match status" value="1"/>
</dbReference>
<evidence type="ECO:0000256" key="4">
    <source>
        <dbReference type="ARBA" id="ARBA00022842"/>
    </source>
</evidence>
<keyword evidence="12" id="KW-0812">Transmembrane</keyword>
<gene>
    <name evidence="16" type="ORF">PLOB_00034039</name>
</gene>
<keyword evidence="12" id="KW-1133">Transmembrane helix</keyword>
<dbReference type="EMBL" id="CALNXK010000046">
    <property type="protein sequence ID" value="CAH3129216.1"/>
    <property type="molecule type" value="Genomic_DNA"/>
</dbReference>
<accession>A0ABN8P417</accession>
<evidence type="ECO:0000256" key="7">
    <source>
        <dbReference type="ARBA" id="ARBA00044451"/>
    </source>
</evidence>
<keyword evidence="17" id="KW-1185">Reference proteome</keyword>
<comment type="catalytic activity">
    <reaction evidence="7">
        <text>a 2-hydroxy-3-methyl fatty acyl-CoA = a 2-methyl-branched fatty aldehyde + formyl-CoA</text>
        <dbReference type="Rhea" id="RHEA:25375"/>
        <dbReference type="ChEBI" id="CHEBI:49188"/>
        <dbReference type="ChEBI" id="CHEBI:57376"/>
        <dbReference type="ChEBI" id="CHEBI:58783"/>
        <dbReference type="EC" id="4.1.2.63"/>
    </reaction>
    <physiologicalReaction direction="left-to-right" evidence="7">
        <dbReference type="Rhea" id="RHEA:25376"/>
    </physiologicalReaction>
</comment>
<dbReference type="Pfam" id="PF00205">
    <property type="entry name" value="TPP_enzyme_M"/>
    <property type="match status" value="1"/>
</dbReference>
<feature type="domain" description="Thiamine pyrophosphate enzyme TPP-binding" evidence="14">
    <location>
        <begin position="423"/>
        <end position="582"/>
    </location>
</feature>
<dbReference type="CDD" id="cd02004">
    <property type="entry name" value="TPP_BZL_OCoD_HPCL"/>
    <property type="match status" value="1"/>
</dbReference>
<keyword evidence="3" id="KW-0479">Metal-binding</keyword>
<dbReference type="Gene3D" id="3.40.50.970">
    <property type="match status" value="2"/>
</dbReference>
<comment type="similarity">
    <text evidence="2 11">Belongs to the TPP enzyme family.</text>
</comment>
<evidence type="ECO:0000256" key="12">
    <source>
        <dbReference type="SAM" id="Phobius"/>
    </source>
</evidence>
<dbReference type="CDD" id="cd07035">
    <property type="entry name" value="TPP_PYR_POX_like"/>
    <property type="match status" value="1"/>
</dbReference>
<dbReference type="InterPro" id="IPR012001">
    <property type="entry name" value="Thiamin_PyroP_enz_TPP-bd_dom"/>
</dbReference>
<comment type="catalytic activity">
    <reaction evidence="10">
        <text>2-hydroxyoctadecanoyl-CoA = heptadecanal + formyl-CoA</text>
        <dbReference type="Rhea" id="RHEA:55196"/>
        <dbReference type="ChEBI" id="CHEBI:57376"/>
        <dbReference type="ChEBI" id="CHEBI:74116"/>
        <dbReference type="ChEBI" id="CHEBI:138631"/>
    </reaction>
    <physiologicalReaction direction="left-to-right" evidence="10">
        <dbReference type="Rhea" id="RHEA:55197"/>
    </physiologicalReaction>
</comment>
<evidence type="ECO:0000256" key="1">
    <source>
        <dbReference type="ARBA" id="ARBA00001964"/>
    </source>
</evidence>
<keyword evidence="6" id="KW-0456">Lyase</keyword>
<dbReference type="Gene3D" id="3.40.50.1220">
    <property type="entry name" value="TPP-binding domain"/>
    <property type="match status" value="1"/>
</dbReference>
<comment type="catalytic activity">
    <reaction evidence="8">
        <text>an (R)-2-hydroxy-long-chain-fatty acyl-CoA = a long-chain fatty aldehyde + formyl-CoA</text>
        <dbReference type="Rhea" id="RHEA:67444"/>
        <dbReference type="ChEBI" id="CHEBI:17176"/>
        <dbReference type="ChEBI" id="CHEBI:57376"/>
        <dbReference type="ChEBI" id="CHEBI:170012"/>
        <dbReference type="EC" id="4.1.2.63"/>
    </reaction>
    <physiologicalReaction direction="left-to-right" evidence="8">
        <dbReference type="Rhea" id="RHEA:67445"/>
    </physiologicalReaction>
</comment>
<dbReference type="InterPro" id="IPR029061">
    <property type="entry name" value="THDP-binding"/>
</dbReference>
<dbReference type="Pfam" id="PF02775">
    <property type="entry name" value="TPP_enzyme_C"/>
    <property type="match status" value="1"/>
</dbReference>
<evidence type="ECO:0000259" key="15">
    <source>
        <dbReference type="Pfam" id="PF02776"/>
    </source>
</evidence>
<organism evidence="16 17">
    <name type="scientific">Porites lobata</name>
    <dbReference type="NCBI Taxonomy" id="104759"/>
    <lineage>
        <taxon>Eukaryota</taxon>
        <taxon>Metazoa</taxon>
        <taxon>Cnidaria</taxon>
        <taxon>Anthozoa</taxon>
        <taxon>Hexacorallia</taxon>
        <taxon>Scleractinia</taxon>
        <taxon>Fungiina</taxon>
        <taxon>Poritidae</taxon>
        <taxon>Porites</taxon>
    </lineage>
</organism>
<keyword evidence="5 11" id="KW-0786">Thiamine pyrophosphate</keyword>
<evidence type="ECO:0000256" key="10">
    <source>
        <dbReference type="ARBA" id="ARBA00048738"/>
    </source>
</evidence>
<evidence type="ECO:0000256" key="2">
    <source>
        <dbReference type="ARBA" id="ARBA00007812"/>
    </source>
</evidence>
<keyword evidence="4" id="KW-0460">Magnesium</keyword>
<feature type="transmembrane region" description="Helical" evidence="12">
    <location>
        <begin position="440"/>
        <end position="460"/>
    </location>
</feature>
<evidence type="ECO:0000256" key="9">
    <source>
        <dbReference type="ARBA" id="ARBA00044518"/>
    </source>
</evidence>
<protein>
    <recommendedName>
        <fullName evidence="9">2-hydroxyacyl-CoA lyase</fullName>
        <ecNumber evidence="9">4.1.2.63</ecNumber>
    </recommendedName>
</protein>
<dbReference type="Pfam" id="PF02776">
    <property type="entry name" value="TPP_enzyme_N"/>
    <property type="match status" value="1"/>
</dbReference>
<evidence type="ECO:0000256" key="11">
    <source>
        <dbReference type="RuleBase" id="RU362132"/>
    </source>
</evidence>
<dbReference type="SUPFAM" id="SSF52518">
    <property type="entry name" value="Thiamin diphosphate-binding fold (THDP-binding)"/>
    <property type="match status" value="2"/>
</dbReference>
<feature type="domain" description="Thiamine pyrophosphate enzyme N-terminal TPP-binding" evidence="15">
    <location>
        <begin position="31"/>
        <end position="144"/>
    </location>
</feature>
<keyword evidence="12" id="KW-0472">Membrane</keyword>
<dbReference type="InterPro" id="IPR012000">
    <property type="entry name" value="Thiamin_PyroP_enz_cen_dom"/>
</dbReference>
<evidence type="ECO:0000259" key="14">
    <source>
        <dbReference type="Pfam" id="PF02775"/>
    </source>
</evidence>
<dbReference type="InterPro" id="IPR045025">
    <property type="entry name" value="HACL1-like"/>
</dbReference>
<comment type="caution">
    <text evidence="16">The sequence shown here is derived from an EMBL/GenBank/DDBJ whole genome shotgun (WGS) entry which is preliminary data.</text>
</comment>
<evidence type="ECO:0000256" key="3">
    <source>
        <dbReference type="ARBA" id="ARBA00022723"/>
    </source>
</evidence>
<dbReference type="Proteomes" id="UP001159405">
    <property type="component" value="Unassembled WGS sequence"/>
</dbReference>
<proteinExistence type="inferred from homology"/>
<evidence type="ECO:0000313" key="16">
    <source>
        <dbReference type="EMBL" id="CAH3129216.1"/>
    </source>
</evidence>
<evidence type="ECO:0000313" key="17">
    <source>
        <dbReference type="Proteomes" id="UP001159405"/>
    </source>
</evidence>